<dbReference type="InterPro" id="IPR050187">
    <property type="entry name" value="Lipid_Phosphate_FormReg"/>
</dbReference>
<dbReference type="SMART" id="SM00046">
    <property type="entry name" value="DAGKc"/>
    <property type="match status" value="1"/>
</dbReference>
<dbReference type="GO" id="GO:0005524">
    <property type="term" value="F:ATP binding"/>
    <property type="evidence" value="ECO:0007669"/>
    <property type="project" value="UniProtKB-KW"/>
</dbReference>
<evidence type="ECO:0000256" key="9">
    <source>
        <dbReference type="SAM" id="MobiDB-lite"/>
    </source>
</evidence>
<dbReference type="PANTHER" id="PTHR12358">
    <property type="entry name" value="SPHINGOSINE KINASE"/>
    <property type="match status" value="1"/>
</dbReference>
<evidence type="ECO:0000256" key="7">
    <source>
        <dbReference type="ARBA" id="ARBA00023209"/>
    </source>
</evidence>
<dbReference type="PROSITE" id="PS50146">
    <property type="entry name" value="DAGK"/>
    <property type="match status" value="1"/>
</dbReference>
<keyword evidence="3" id="KW-0808">Transferase</keyword>
<evidence type="ECO:0000259" key="10">
    <source>
        <dbReference type="PROSITE" id="PS50146"/>
    </source>
</evidence>
<dbReference type="Pfam" id="PF19279">
    <property type="entry name" value="YegS_C"/>
    <property type="match status" value="1"/>
</dbReference>
<comment type="caution">
    <text evidence="11">The sequence shown here is derived from an EMBL/GenBank/DDBJ whole genome shotgun (WGS) entry which is preliminary data.</text>
</comment>
<dbReference type="Gene3D" id="2.60.200.40">
    <property type="match status" value="1"/>
</dbReference>
<keyword evidence="7" id="KW-0594">Phospholipid biosynthesis</keyword>
<feature type="domain" description="DAGKc" evidence="10">
    <location>
        <begin position="58"/>
        <end position="188"/>
    </location>
</feature>
<dbReference type="EMBL" id="QOUI01000001">
    <property type="protein sequence ID" value="RCK71551.1"/>
    <property type="molecule type" value="Genomic_DNA"/>
</dbReference>
<accession>A0A367Z2U2</accession>
<evidence type="ECO:0000256" key="8">
    <source>
        <dbReference type="ARBA" id="ARBA00023264"/>
    </source>
</evidence>
<dbReference type="AlphaFoldDB" id="A0A367Z2U2"/>
<reference evidence="11 12" key="1">
    <citation type="submission" date="2018-07" db="EMBL/GenBank/DDBJ databases">
        <title>Desertimonas flava gen. nov. sp. nov.</title>
        <authorList>
            <person name="Liu S."/>
        </authorList>
    </citation>
    <scope>NUCLEOTIDE SEQUENCE [LARGE SCALE GENOMIC DNA]</scope>
    <source>
        <strain evidence="11 12">16Sb5-5</strain>
    </source>
</reference>
<dbReference type="GO" id="GO:0016301">
    <property type="term" value="F:kinase activity"/>
    <property type="evidence" value="ECO:0007669"/>
    <property type="project" value="UniProtKB-KW"/>
</dbReference>
<comment type="similarity">
    <text evidence="2">Belongs to the diacylglycerol/lipid kinase family.</text>
</comment>
<dbReference type="Gene3D" id="3.40.50.10330">
    <property type="entry name" value="Probable inorganic polyphosphate/atp-NAD kinase, domain 1"/>
    <property type="match status" value="1"/>
</dbReference>
<evidence type="ECO:0000256" key="5">
    <source>
        <dbReference type="ARBA" id="ARBA00022777"/>
    </source>
</evidence>
<keyword evidence="5" id="KW-0418">Kinase</keyword>
<evidence type="ECO:0000256" key="3">
    <source>
        <dbReference type="ARBA" id="ARBA00022679"/>
    </source>
</evidence>
<dbReference type="PANTHER" id="PTHR12358:SF54">
    <property type="entry name" value="SPHINGOSINE KINASE RELATED PROTEIN"/>
    <property type="match status" value="1"/>
</dbReference>
<dbReference type="Proteomes" id="UP000252770">
    <property type="component" value="Unassembled WGS sequence"/>
</dbReference>
<feature type="region of interest" description="Disordered" evidence="9">
    <location>
        <begin position="21"/>
        <end position="60"/>
    </location>
</feature>
<evidence type="ECO:0000256" key="6">
    <source>
        <dbReference type="ARBA" id="ARBA00022840"/>
    </source>
</evidence>
<dbReference type="InterPro" id="IPR001206">
    <property type="entry name" value="Diacylglycerol_kinase_cat_dom"/>
</dbReference>
<keyword evidence="7" id="KW-0443">Lipid metabolism</keyword>
<dbReference type="InterPro" id="IPR017438">
    <property type="entry name" value="ATP-NAD_kinase_N"/>
</dbReference>
<gene>
    <name evidence="11" type="ORF">DT076_02925</name>
</gene>
<comment type="cofactor">
    <cofactor evidence="1">
        <name>Mg(2+)</name>
        <dbReference type="ChEBI" id="CHEBI:18420"/>
    </cofactor>
</comment>
<sequence length="357" mass="36387">MRAQHALSVAVRVAVPAGGVRHARSPPLLDTAPVTDSTSGTPPPDRLPGDQSPTGRPDAGAPVLVLANASAGSAETAEVAAVLRRLRGLAEVEVAVPGRDGELSDLVAGAAGRAVVVVGGDGSLNGVLQAMVERDVLAAVGPVGLVPLGTGNDFARGHGVPLDPQRAAQVALTGRTRSVGLLHDDQGRVVVNVVHVGVAAEATAHAEDVKGLLGRTGYLVGAVRAGIGALGWRLRVLVDDEVVLDGGSRTLMVSVALGRSVGGGTPVAPTAAPEDGLADVVVCTATGWAARLGFARDLRAGRHLGRADVRVLRGRRVHVEALAGESFGINADGDLVGRRRRSTWTLEPQAWRIRTAG</sequence>
<evidence type="ECO:0000256" key="2">
    <source>
        <dbReference type="ARBA" id="ARBA00005983"/>
    </source>
</evidence>
<name>A0A367Z2U2_9ACTN</name>
<keyword evidence="7" id="KW-0444">Lipid biosynthesis</keyword>
<keyword evidence="4" id="KW-0547">Nucleotide-binding</keyword>
<evidence type="ECO:0000313" key="12">
    <source>
        <dbReference type="Proteomes" id="UP000252770"/>
    </source>
</evidence>
<dbReference type="SUPFAM" id="SSF111331">
    <property type="entry name" value="NAD kinase/diacylglycerol kinase-like"/>
    <property type="match status" value="1"/>
</dbReference>
<dbReference type="GO" id="GO:0008654">
    <property type="term" value="P:phospholipid biosynthetic process"/>
    <property type="evidence" value="ECO:0007669"/>
    <property type="project" value="UniProtKB-KW"/>
</dbReference>
<evidence type="ECO:0000256" key="4">
    <source>
        <dbReference type="ARBA" id="ARBA00022741"/>
    </source>
</evidence>
<dbReference type="InterPro" id="IPR045540">
    <property type="entry name" value="YegS/DAGK_C"/>
</dbReference>
<keyword evidence="8" id="KW-1208">Phospholipid metabolism</keyword>
<keyword evidence="12" id="KW-1185">Reference proteome</keyword>
<evidence type="ECO:0000313" key="11">
    <source>
        <dbReference type="EMBL" id="RCK71551.1"/>
    </source>
</evidence>
<dbReference type="InterPro" id="IPR016064">
    <property type="entry name" value="NAD/diacylglycerol_kinase_sf"/>
</dbReference>
<dbReference type="Pfam" id="PF00781">
    <property type="entry name" value="DAGK_cat"/>
    <property type="match status" value="1"/>
</dbReference>
<protein>
    <recommendedName>
        <fullName evidence="10">DAGKc domain-containing protein</fullName>
    </recommendedName>
</protein>
<organism evidence="11 12">
    <name type="scientific">Desertihabitans brevis</name>
    <dbReference type="NCBI Taxonomy" id="2268447"/>
    <lineage>
        <taxon>Bacteria</taxon>
        <taxon>Bacillati</taxon>
        <taxon>Actinomycetota</taxon>
        <taxon>Actinomycetes</taxon>
        <taxon>Propionibacteriales</taxon>
        <taxon>Propionibacteriaceae</taxon>
        <taxon>Desertihabitans</taxon>
    </lineage>
</organism>
<evidence type="ECO:0000256" key="1">
    <source>
        <dbReference type="ARBA" id="ARBA00001946"/>
    </source>
</evidence>
<proteinExistence type="inferred from homology"/>
<keyword evidence="6" id="KW-0067">ATP-binding</keyword>